<evidence type="ECO:0000256" key="4">
    <source>
        <dbReference type="RuleBase" id="RU367098"/>
    </source>
</evidence>
<dbReference type="PANTHER" id="PTHR39136">
    <property type="entry name" value="ALTERED INHERITANCE OF MITOCHONDRIA PROTEIN 11"/>
    <property type="match status" value="1"/>
</dbReference>
<dbReference type="OrthoDB" id="3558022at2759"/>
<feature type="region of interest" description="Disordered" evidence="5">
    <location>
        <begin position="243"/>
        <end position="262"/>
    </location>
</feature>
<keyword evidence="7" id="KW-1185">Reference proteome</keyword>
<comment type="similarity">
    <text evidence="4">Belongs to the AIM11 family.</text>
</comment>
<dbReference type="AlphaFoldDB" id="A0A2C5WEC7"/>
<evidence type="ECO:0000256" key="5">
    <source>
        <dbReference type="SAM" id="MobiDB-lite"/>
    </source>
</evidence>
<evidence type="ECO:0000256" key="1">
    <source>
        <dbReference type="ARBA" id="ARBA00022692"/>
    </source>
</evidence>
<comment type="caution">
    <text evidence="6">The sequence shown here is derived from an EMBL/GenBank/DDBJ whole genome shotgun (WGS) entry which is preliminary data.</text>
</comment>
<accession>A0A2C5WEC7</accession>
<organism evidence="6 7">
    <name type="scientific">Ceratocystis fimbriata CBS 114723</name>
    <dbReference type="NCBI Taxonomy" id="1035309"/>
    <lineage>
        <taxon>Eukaryota</taxon>
        <taxon>Fungi</taxon>
        <taxon>Dikarya</taxon>
        <taxon>Ascomycota</taxon>
        <taxon>Pezizomycotina</taxon>
        <taxon>Sordariomycetes</taxon>
        <taxon>Hypocreomycetidae</taxon>
        <taxon>Microascales</taxon>
        <taxon>Ceratocystidaceae</taxon>
        <taxon>Ceratocystis</taxon>
    </lineage>
</organism>
<name>A0A2C5WEC7_9PEZI</name>
<feature type="transmembrane region" description="Helical" evidence="4">
    <location>
        <begin position="200"/>
        <end position="227"/>
    </location>
</feature>
<dbReference type="STRING" id="1035309.A0A2C5WEC7"/>
<evidence type="ECO:0000256" key="3">
    <source>
        <dbReference type="ARBA" id="ARBA00023136"/>
    </source>
</evidence>
<feature type="compositionally biased region" description="Basic and acidic residues" evidence="5">
    <location>
        <begin position="281"/>
        <end position="297"/>
    </location>
</feature>
<dbReference type="Proteomes" id="UP000222788">
    <property type="component" value="Unassembled WGS sequence"/>
</dbReference>
<reference evidence="6 7" key="1">
    <citation type="journal article" date="2013" name="Fungal Biol.">
        <title>Analysis of microsatellite markers in the genome of the plant pathogen Ceratocystis fimbriata.</title>
        <authorList>
            <person name="Simpson M.C."/>
            <person name="Wilken P.M."/>
            <person name="Coetzee M.P."/>
            <person name="Wingfield M.J."/>
            <person name="Wingfield B.D."/>
        </authorList>
    </citation>
    <scope>NUCLEOTIDE SEQUENCE [LARGE SCALE GENOMIC DNA]</scope>
    <source>
        <strain evidence="6 7">CBS 114723</strain>
    </source>
</reference>
<dbReference type="InterPro" id="IPR038814">
    <property type="entry name" value="AIM11"/>
</dbReference>
<keyword evidence="3 4" id="KW-0472">Membrane</keyword>
<dbReference type="GO" id="GO:0005739">
    <property type="term" value="C:mitochondrion"/>
    <property type="evidence" value="ECO:0007669"/>
    <property type="project" value="TreeGrafter"/>
</dbReference>
<feature type="region of interest" description="Disordered" evidence="5">
    <location>
        <begin position="274"/>
        <end position="297"/>
    </location>
</feature>
<evidence type="ECO:0000313" key="6">
    <source>
        <dbReference type="EMBL" id="PHH50569.1"/>
    </source>
</evidence>
<evidence type="ECO:0000313" key="7">
    <source>
        <dbReference type="Proteomes" id="UP000222788"/>
    </source>
</evidence>
<feature type="compositionally biased region" description="Pro residues" evidence="5">
    <location>
        <begin position="153"/>
        <end position="166"/>
    </location>
</feature>
<feature type="transmembrane region" description="Helical" evidence="4">
    <location>
        <begin position="39"/>
        <end position="58"/>
    </location>
</feature>
<dbReference type="EMBL" id="APWK03000124">
    <property type="protein sequence ID" value="PHH50569.1"/>
    <property type="molecule type" value="Genomic_DNA"/>
</dbReference>
<dbReference type="PANTHER" id="PTHR39136:SF1">
    <property type="entry name" value="ALTERED INHERITANCE OF MITOCHONDRIA PROTEIN 11"/>
    <property type="match status" value="1"/>
</dbReference>
<evidence type="ECO:0000256" key="2">
    <source>
        <dbReference type="ARBA" id="ARBA00022989"/>
    </source>
</evidence>
<keyword evidence="1 4" id="KW-0812">Transmembrane</keyword>
<protein>
    <recommendedName>
        <fullName evidence="4">Altered inheritance of mitochondria protein 11</fullName>
    </recommendedName>
</protein>
<comment type="subcellular location">
    <subcellularLocation>
        <location evidence="4">Membrane</location>
        <topology evidence="4">Multi-pass membrane protein</topology>
    </subcellularLocation>
</comment>
<sequence length="297" mass="31343">MPTPLLPEATAAAAVAETPPALITPPAPTRRKTPSERNATQISLFLLGTGFSLGAMFVTRRAIQRRRVSAVPQFFPSHAHVAFPERLQWAIAQVRTETAQKAGGELGAKAKAEGGIKTWVPRFLQSSSKSGTNAPDTTTTIATATTTTAATVPSPPPPPPSPPPSLDPSKPSDLETLEIAAMAASISPELARKRSDSAGLAAEALVLATANVIAFALFCVAGFAIMLDIAEIEDLREYARRSVGRASGKTTPEEDEKAEKELESMAREFLDKFGIVSGENAGKEENGQAKNRDEGNS</sequence>
<dbReference type="GO" id="GO:0016020">
    <property type="term" value="C:membrane"/>
    <property type="evidence" value="ECO:0007669"/>
    <property type="project" value="UniProtKB-SubCell"/>
</dbReference>
<reference evidence="6 7" key="2">
    <citation type="journal article" date="2013" name="IMA Fungus">
        <title>IMA Genome-F 1: Ceratocystis fimbriata: Draft nuclear genome sequence for the plant pathogen, Ceratocystis fimbriata.</title>
        <authorList>
            <person name="Wilken P.M."/>
            <person name="Steenkamp E.T."/>
            <person name="Wingfield M.J."/>
            <person name="de Beer Z.W."/>
            <person name="Wingfield B.D."/>
        </authorList>
    </citation>
    <scope>NUCLEOTIDE SEQUENCE [LARGE SCALE GENOMIC DNA]</scope>
    <source>
        <strain evidence="6 7">CBS 114723</strain>
    </source>
</reference>
<keyword evidence="2 4" id="KW-1133">Transmembrane helix</keyword>
<proteinExistence type="inferred from homology"/>
<gene>
    <name evidence="4" type="primary">AIM11</name>
    <name evidence="6" type="ORF">CFIMG_007380RA00001</name>
</gene>
<feature type="region of interest" description="Disordered" evidence="5">
    <location>
        <begin position="147"/>
        <end position="172"/>
    </location>
</feature>